<dbReference type="InterPro" id="IPR001647">
    <property type="entry name" value="HTH_TetR"/>
</dbReference>
<gene>
    <name evidence="4" type="ORF">CHF27_005675</name>
</gene>
<evidence type="ECO:0000256" key="2">
    <source>
        <dbReference type="PROSITE-ProRule" id="PRU00335"/>
    </source>
</evidence>
<dbReference type="RefSeq" id="WP_095406926.1">
    <property type="nucleotide sequence ID" value="NZ_NOJZ02000007.1"/>
</dbReference>
<dbReference type="GO" id="GO:0003677">
    <property type="term" value="F:DNA binding"/>
    <property type="evidence" value="ECO:0007669"/>
    <property type="project" value="UniProtKB-UniRule"/>
</dbReference>
<dbReference type="Proteomes" id="UP000243494">
    <property type="component" value="Unassembled WGS sequence"/>
</dbReference>
<evidence type="ECO:0000313" key="4">
    <source>
        <dbReference type="EMBL" id="RDY23841.1"/>
    </source>
</evidence>
<sequence length="217" mass="25666">MGRYKKGLNTCNDIVTISKKFFYEKGYSQTTIQEICDECNITLGNFTYYFKTKQDLLRRIYQDYVSNIVTFINSNVNSNLNSLEKFVLTSFVYYYNILEDDISLHFHYKVLKNHSLYAFMSNELLDNLYTPFIKEFDLGIDQKELEILYLCDFGARRELTIKHIEDNVFSSKIDFCLKSCIMTARLFKIQDDLIIECLKTHRELLKSVDVCNINLLK</sequence>
<evidence type="ECO:0000256" key="1">
    <source>
        <dbReference type="ARBA" id="ARBA00023125"/>
    </source>
</evidence>
<keyword evidence="5" id="KW-1185">Reference proteome</keyword>
<evidence type="ECO:0000259" key="3">
    <source>
        <dbReference type="PROSITE" id="PS50977"/>
    </source>
</evidence>
<feature type="DNA-binding region" description="H-T-H motif" evidence="2">
    <location>
        <begin position="31"/>
        <end position="50"/>
    </location>
</feature>
<proteinExistence type="predicted"/>
<comment type="caution">
    <text evidence="4">The sequence shown here is derived from an EMBL/GenBank/DDBJ whole genome shotgun (WGS) entry which is preliminary data.</text>
</comment>
<evidence type="ECO:0000313" key="5">
    <source>
        <dbReference type="Proteomes" id="UP000243494"/>
    </source>
</evidence>
<dbReference type="InterPro" id="IPR050624">
    <property type="entry name" value="HTH-type_Tx_Regulator"/>
</dbReference>
<dbReference type="InterPro" id="IPR023772">
    <property type="entry name" value="DNA-bd_HTH_TetR-type_CS"/>
</dbReference>
<dbReference type="AlphaFoldDB" id="A0A371ITN8"/>
<feature type="domain" description="HTH tetR-type" evidence="3">
    <location>
        <begin position="8"/>
        <end position="68"/>
    </location>
</feature>
<dbReference type="InterPro" id="IPR009057">
    <property type="entry name" value="Homeodomain-like_sf"/>
</dbReference>
<dbReference type="EMBL" id="NOJZ02000007">
    <property type="protein sequence ID" value="RDY23841.1"/>
    <property type="molecule type" value="Genomic_DNA"/>
</dbReference>
<dbReference type="PROSITE" id="PS01081">
    <property type="entry name" value="HTH_TETR_1"/>
    <property type="match status" value="1"/>
</dbReference>
<dbReference type="PANTHER" id="PTHR43479">
    <property type="entry name" value="ACREF/ENVCD OPERON REPRESSOR-RELATED"/>
    <property type="match status" value="1"/>
</dbReference>
<reference evidence="4 5" key="1">
    <citation type="journal article" date="2017" name="Genome Announc.">
        <title>Draft Genome Sequence of Romboutsia maritimum sp. nov. Strain CCRI-22766(T), Isolated from Coastal Estuarine Mud.</title>
        <authorList>
            <person name="Maheux A.F."/>
            <person name="Boudreau D.K."/>
            <person name="Berube E."/>
            <person name="Boissinot M."/>
            <person name="Raymond F."/>
            <person name="Brodeur S."/>
            <person name="Corbeil J."/>
            <person name="Brightwell G."/>
            <person name="Broda D."/>
            <person name="Omar R.F."/>
            <person name="Bergeron M.G."/>
        </authorList>
    </citation>
    <scope>NUCLEOTIDE SEQUENCE [LARGE SCALE GENOMIC DNA]</scope>
    <source>
        <strain evidence="4 5">CCRI-22766</strain>
    </source>
</reference>
<dbReference type="PROSITE" id="PS50977">
    <property type="entry name" value="HTH_TETR_2"/>
    <property type="match status" value="1"/>
</dbReference>
<dbReference type="PANTHER" id="PTHR43479:SF11">
    <property type="entry name" value="ACREF_ENVCD OPERON REPRESSOR-RELATED"/>
    <property type="match status" value="1"/>
</dbReference>
<dbReference type="Pfam" id="PF00440">
    <property type="entry name" value="TetR_N"/>
    <property type="match status" value="1"/>
</dbReference>
<protein>
    <submittedName>
        <fullName evidence="4">TetR/AcrR family transcriptional regulator</fullName>
    </submittedName>
</protein>
<organism evidence="4 5">
    <name type="scientific">Romboutsia maritimum</name>
    <dbReference type="NCBI Taxonomy" id="2020948"/>
    <lineage>
        <taxon>Bacteria</taxon>
        <taxon>Bacillati</taxon>
        <taxon>Bacillota</taxon>
        <taxon>Clostridia</taxon>
        <taxon>Peptostreptococcales</taxon>
        <taxon>Peptostreptococcaceae</taxon>
        <taxon>Romboutsia</taxon>
    </lineage>
</organism>
<accession>A0A371ITN8</accession>
<dbReference type="SUPFAM" id="SSF46689">
    <property type="entry name" value="Homeodomain-like"/>
    <property type="match status" value="1"/>
</dbReference>
<name>A0A371ITN8_9FIRM</name>
<keyword evidence="1 2" id="KW-0238">DNA-binding</keyword>
<dbReference type="Gene3D" id="1.10.357.10">
    <property type="entry name" value="Tetracycline Repressor, domain 2"/>
    <property type="match status" value="1"/>
</dbReference>
<dbReference type="OrthoDB" id="9785164at2"/>